<reference evidence="1 2" key="1">
    <citation type="submission" date="2023-11" db="EMBL/GenBank/DDBJ databases">
        <title>Halocaridina rubra genome assembly.</title>
        <authorList>
            <person name="Smith C."/>
        </authorList>
    </citation>
    <scope>NUCLEOTIDE SEQUENCE [LARGE SCALE GENOMIC DNA]</scope>
    <source>
        <strain evidence="1">EP-1</strain>
        <tissue evidence="1">Whole</tissue>
    </source>
</reference>
<evidence type="ECO:0000313" key="1">
    <source>
        <dbReference type="EMBL" id="KAK7083357.1"/>
    </source>
</evidence>
<dbReference type="AlphaFoldDB" id="A0AAN8XH82"/>
<name>A0AAN8XH82_HALRR</name>
<gene>
    <name evidence="1" type="ORF">SK128_007768</name>
</gene>
<protein>
    <submittedName>
        <fullName evidence="1">Uncharacterized protein</fullName>
    </submittedName>
</protein>
<feature type="non-terminal residue" evidence="1">
    <location>
        <position position="67"/>
    </location>
</feature>
<keyword evidence="2" id="KW-1185">Reference proteome</keyword>
<dbReference type="EMBL" id="JAXCGZ010003320">
    <property type="protein sequence ID" value="KAK7083357.1"/>
    <property type="molecule type" value="Genomic_DNA"/>
</dbReference>
<comment type="caution">
    <text evidence="1">The sequence shown here is derived from an EMBL/GenBank/DDBJ whole genome shotgun (WGS) entry which is preliminary data.</text>
</comment>
<evidence type="ECO:0000313" key="2">
    <source>
        <dbReference type="Proteomes" id="UP001381693"/>
    </source>
</evidence>
<organism evidence="1 2">
    <name type="scientific">Halocaridina rubra</name>
    <name type="common">Hawaiian red shrimp</name>
    <dbReference type="NCBI Taxonomy" id="373956"/>
    <lineage>
        <taxon>Eukaryota</taxon>
        <taxon>Metazoa</taxon>
        <taxon>Ecdysozoa</taxon>
        <taxon>Arthropoda</taxon>
        <taxon>Crustacea</taxon>
        <taxon>Multicrustacea</taxon>
        <taxon>Malacostraca</taxon>
        <taxon>Eumalacostraca</taxon>
        <taxon>Eucarida</taxon>
        <taxon>Decapoda</taxon>
        <taxon>Pleocyemata</taxon>
        <taxon>Caridea</taxon>
        <taxon>Atyoidea</taxon>
        <taxon>Atyidae</taxon>
        <taxon>Halocaridina</taxon>
    </lineage>
</organism>
<proteinExistence type="predicted"/>
<sequence length="67" mass="7190">MLPTPEVFFTPTSTISIPFTDGSVQLDGIAGSVSPHLQWNHLRGVGLDAGCQTTSAQDNVNCMVSWR</sequence>
<accession>A0AAN8XH82</accession>
<dbReference type="Proteomes" id="UP001381693">
    <property type="component" value="Unassembled WGS sequence"/>
</dbReference>